<reference evidence="1 2" key="1">
    <citation type="submission" date="2019-11" db="EMBL/GenBank/DDBJ databases">
        <title>Whole genome shotgun sequencing (WGS) data from Adlercreutzia equolifaciens ResAG-91, Eggerthella lenta MRI-F36, MRI-F37, MRI-F40, ResAG-49, ResAG-88, ResAG-121, ResAG-145, and Gordonibacter sp. ResAG-5, ResAG-26, ResAG-43, ResAG-50, ResAG-59.</title>
        <authorList>
            <person name="Stoll D.A."/>
            <person name="Danylec N."/>
            <person name="Franz C.M.A.P."/>
            <person name="Huch M."/>
        </authorList>
    </citation>
    <scope>NUCLEOTIDE SEQUENCE [LARGE SCALE GENOMIC DNA]</scope>
    <source>
        <strain evidence="1 2">ResAG-59</strain>
    </source>
</reference>
<evidence type="ECO:0000313" key="2">
    <source>
        <dbReference type="Proteomes" id="UP000468327"/>
    </source>
</evidence>
<keyword evidence="2" id="KW-1185">Reference proteome</keyword>
<proteinExistence type="predicted"/>
<dbReference type="RefSeq" id="WP_087195013.1">
    <property type="nucleotide sequence ID" value="NZ_JAJCNT010000019.1"/>
</dbReference>
<dbReference type="AlphaFoldDB" id="A0A6N8ILE9"/>
<name>A0A6N8ILE9_9ACTN</name>
<protein>
    <submittedName>
        <fullName evidence="1">Uncharacterized protein</fullName>
    </submittedName>
</protein>
<accession>A0A6N8ILE9</accession>
<gene>
    <name evidence="1" type="ORF">GO738_15445</name>
</gene>
<dbReference type="Proteomes" id="UP000468327">
    <property type="component" value="Unassembled WGS sequence"/>
</dbReference>
<comment type="caution">
    <text evidence="1">The sequence shown here is derived from an EMBL/GenBank/DDBJ whole genome shotgun (WGS) entry which is preliminary data.</text>
</comment>
<sequence length="210" mass="24161">MTTSVEWDYFLSIEEDFIRTIPFVEPREGNFDTYSTQYAKILLAAASETDTVLKRLCKTIDPSCRKKSEQGYREFLVKGKRVPLLNAKAKSLRFGLSSTPWASYDFDNPQTPEWWTAYNKVKHHLDEGFRRATLRNTFDAICGLFVSLLFLYETEGLLQLSPAPRLLDVEEGFRAKRTRLISTEETALLLIANLPDDRRKLFEDAFSGPS</sequence>
<evidence type="ECO:0000313" key="1">
    <source>
        <dbReference type="EMBL" id="MVN16719.1"/>
    </source>
</evidence>
<dbReference type="EMBL" id="WPOC01000043">
    <property type="protein sequence ID" value="MVN16719.1"/>
    <property type="molecule type" value="Genomic_DNA"/>
</dbReference>
<organism evidence="1 2">
    <name type="scientific">Gordonibacter urolithinfaciens</name>
    <dbReference type="NCBI Taxonomy" id="1335613"/>
    <lineage>
        <taxon>Bacteria</taxon>
        <taxon>Bacillati</taxon>
        <taxon>Actinomycetota</taxon>
        <taxon>Coriobacteriia</taxon>
        <taxon>Eggerthellales</taxon>
        <taxon>Eggerthellaceae</taxon>
        <taxon>Gordonibacter</taxon>
    </lineage>
</organism>